<accession>A0A1R0GV14</accession>
<feature type="non-terminal residue" evidence="1">
    <location>
        <position position="25"/>
    </location>
</feature>
<reference evidence="1 2" key="1">
    <citation type="journal article" date="2016" name="Mol. Biol. Evol.">
        <title>Genome-Wide Survey of Gut Fungi (Harpellales) Reveals the First Horizontally Transferred Ubiquitin Gene from a Mosquito Host.</title>
        <authorList>
            <person name="Wang Y."/>
            <person name="White M.M."/>
            <person name="Kvist S."/>
            <person name="Moncalvo J.M."/>
        </authorList>
    </citation>
    <scope>NUCLEOTIDE SEQUENCE [LARGE SCALE GENOMIC DNA]</scope>
    <source>
        <strain evidence="1 2">ALG-7-W6</strain>
    </source>
</reference>
<organism evidence="1 2">
    <name type="scientific">Smittium mucronatum</name>
    <dbReference type="NCBI Taxonomy" id="133383"/>
    <lineage>
        <taxon>Eukaryota</taxon>
        <taxon>Fungi</taxon>
        <taxon>Fungi incertae sedis</taxon>
        <taxon>Zoopagomycota</taxon>
        <taxon>Kickxellomycotina</taxon>
        <taxon>Harpellomycetes</taxon>
        <taxon>Harpellales</taxon>
        <taxon>Legeriomycetaceae</taxon>
        <taxon>Smittium</taxon>
    </lineage>
</organism>
<gene>
    <name evidence="1" type="ORF">AYI68_g5158</name>
</gene>
<evidence type="ECO:0000313" key="2">
    <source>
        <dbReference type="Proteomes" id="UP000187455"/>
    </source>
</evidence>
<protein>
    <submittedName>
        <fullName evidence="1">Uncharacterized protein</fullName>
    </submittedName>
</protein>
<name>A0A1R0GV14_9FUNG</name>
<dbReference type="AlphaFoldDB" id="A0A1R0GV14"/>
<evidence type="ECO:0000313" key="1">
    <source>
        <dbReference type="EMBL" id="OLY80742.1"/>
    </source>
</evidence>
<sequence>MKKDQEIQFKYSVLLHPKFEKLKNS</sequence>
<keyword evidence="2" id="KW-1185">Reference proteome</keyword>
<dbReference type="EMBL" id="LSSL01003187">
    <property type="protein sequence ID" value="OLY80742.1"/>
    <property type="molecule type" value="Genomic_DNA"/>
</dbReference>
<comment type="caution">
    <text evidence="1">The sequence shown here is derived from an EMBL/GenBank/DDBJ whole genome shotgun (WGS) entry which is preliminary data.</text>
</comment>
<proteinExistence type="predicted"/>
<dbReference type="Proteomes" id="UP000187455">
    <property type="component" value="Unassembled WGS sequence"/>
</dbReference>